<dbReference type="AlphaFoldDB" id="M0HDC6"/>
<dbReference type="EMBL" id="AOLK01000023">
    <property type="protein sequence ID" value="ELZ81742.1"/>
    <property type="molecule type" value="Genomic_DNA"/>
</dbReference>
<comment type="caution">
    <text evidence="3">The sequence shown here is derived from an EMBL/GenBank/DDBJ whole genome shotgun (WGS) entry which is preliminary data.</text>
</comment>
<organism evidence="3 4">
    <name type="scientific">Haloferax elongans ATCC BAA-1513</name>
    <dbReference type="NCBI Taxonomy" id="1230453"/>
    <lineage>
        <taxon>Archaea</taxon>
        <taxon>Methanobacteriati</taxon>
        <taxon>Methanobacteriota</taxon>
        <taxon>Stenosarchaea group</taxon>
        <taxon>Halobacteria</taxon>
        <taxon>Halobacteriales</taxon>
        <taxon>Haloferacaceae</taxon>
        <taxon>Haloferax</taxon>
    </lineage>
</organism>
<dbReference type="PATRIC" id="fig|1230453.4.peg.3401"/>
<sequence>MGGGLAIGSLGGYVVGDDSERAETASSPVIAPTDWSHPNYDATNNRHPPVQNALRDPTSLDTVWKAPMSLDGTFVPDNPVPVVANGLVIGGKYSTARSRTTFELFTTHGGESYGSFSRPGTKHTPVAAGDYLFSHYETTDGMQLDASGFRSGERLWSWEEQTTSLPPLQPVVAGGLIHMATARGGTSASAFTPRGETKWKTRFGGRTHNLVPPAATPRTLVHPTMDGFAVFDTQTGEFRWEVTSWEGGSKAMATAPVLHDGALYMARHDGRVLCYDLEDDSGPQWVRRRQGLARIAAVDSGRVFLTQSRDALTALATTDGSDEWSLNRLDIHPDASNLTAATLCDGILYVGVVVENDDKYQHRLAVIDADSGTVSHQTTLPGAPRFGPMISNGTVIVQTRDGFVGLR</sequence>
<evidence type="ECO:0000313" key="3">
    <source>
        <dbReference type="EMBL" id="ELZ81742.1"/>
    </source>
</evidence>
<gene>
    <name evidence="3" type="ORF">C453_17039</name>
</gene>
<protein>
    <recommendedName>
        <fullName evidence="2">Pyrrolo-quinoline quinone repeat domain-containing protein</fullName>
    </recommendedName>
</protein>
<keyword evidence="4" id="KW-1185">Reference proteome</keyword>
<dbReference type="PANTHER" id="PTHR34512">
    <property type="entry name" value="CELL SURFACE PROTEIN"/>
    <property type="match status" value="1"/>
</dbReference>
<evidence type="ECO:0000259" key="2">
    <source>
        <dbReference type="Pfam" id="PF13360"/>
    </source>
</evidence>
<feature type="domain" description="Pyrrolo-quinoline quinone repeat" evidence="2">
    <location>
        <begin position="120"/>
        <end position="325"/>
    </location>
</feature>
<dbReference type="InterPro" id="IPR015943">
    <property type="entry name" value="WD40/YVTN_repeat-like_dom_sf"/>
</dbReference>
<dbReference type="Gene3D" id="2.130.10.10">
    <property type="entry name" value="YVTN repeat-like/Quinoprotein amine dehydrogenase"/>
    <property type="match status" value="1"/>
</dbReference>
<evidence type="ECO:0000313" key="4">
    <source>
        <dbReference type="Proteomes" id="UP000011612"/>
    </source>
</evidence>
<proteinExistence type="predicted"/>
<dbReference type="Pfam" id="PF13360">
    <property type="entry name" value="PQQ_2"/>
    <property type="match status" value="1"/>
</dbReference>
<dbReference type="InterPro" id="IPR002372">
    <property type="entry name" value="PQQ_rpt_dom"/>
</dbReference>
<evidence type="ECO:0000256" key="1">
    <source>
        <dbReference type="SAM" id="MobiDB-lite"/>
    </source>
</evidence>
<name>M0HDC6_HALEO</name>
<accession>M0HDC6</accession>
<dbReference type="Proteomes" id="UP000011612">
    <property type="component" value="Unassembled WGS sequence"/>
</dbReference>
<dbReference type="InterPro" id="IPR011047">
    <property type="entry name" value="Quinoprotein_ADH-like_sf"/>
</dbReference>
<dbReference type="PANTHER" id="PTHR34512:SF30">
    <property type="entry name" value="OUTER MEMBRANE PROTEIN ASSEMBLY FACTOR BAMB"/>
    <property type="match status" value="1"/>
</dbReference>
<reference evidence="3 4" key="1">
    <citation type="journal article" date="2014" name="PLoS Genet.">
        <title>Phylogenetically driven sequencing of extremely halophilic archaea reveals strategies for static and dynamic osmo-response.</title>
        <authorList>
            <person name="Becker E.A."/>
            <person name="Seitzer P.M."/>
            <person name="Tritt A."/>
            <person name="Larsen D."/>
            <person name="Krusor M."/>
            <person name="Yao A.I."/>
            <person name="Wu D."/>
            <person name="Madern D."/>
            <person name="Eisen J.A."/>
            <person name="Darling A.E."/>
            <person name="Facciotti M.T."/>
        </authorList>
    </citation>
    <scope>NUCLEOTIDE SEQUENCE [LARGE SCALE GENOMIC DNA]</scope>
    <source>
        <strain evidence="3 4">ATCC BAA-1513</strain>
    </source>
</reference>
<feature type="region of interest" description="Disordered" evidence="1">
    <location>
        <begin position="24"/>
        <end position="51"/>
    </location>
</feature>
<dbReference type="SUPFAM" id="SSF50998">
    <property type="entry name" value="Quinoprotein alcohol dehydrogenase-like"/>
    <property type="match status" value="1"/>
</dbReference>
<dbReference type="STRING" id="1230453.C453_17039"/>